<dbReference type="PANTHER" id="PTHR46470">
    <property type="entry name" value="N-ACYLNEURAMINATE-9-PHOSPHATASE"/>
    <property type="match status" value="1"/>
</dbReference>
<dbReference type="InterPro" id="IPR036412">
    <property type="entry name" value="HAD-like_sf"/>
</dbReference>
<evidence type="ECO:0000313" key="4">
    <source>
        <dbReference type="EMBL" id="PAU97546.1"/>
    </source>
</evidence>
<dbReference type="GO" id="GO:0016791">
    <property type="term" value="F:phosphatase activity"/>
    <property type="evidence" value="ECO:0007669"/>
    <property type="project" value="TreeGrafter"/>
</dbReference>
<dbReference type="Pfam" id="PF00702">
    <property type="entry name" value="Hydrolase"/>
    <property type="match status" value="1"/>
</dbReference>
<dbReference type="GO" id="GO:0046872">
    <property type="term" value="F:metal ion binding"/>
    <property type="evidence" value="ECO:0007669"/>
    <property type="project" value="UniProtKB-KW"/>
</dbReference>
<gene>
    <name evidence="4" type="ORF">CK240_08710</name>
</gene>
<accession>A0A2A2GIV8</accession>
<comment type="caution">
    <text evidence="4">The sequence shown here is derived from an EMBL/GenBank/DDBJ whole genome shotgun (WGS) entry which is preliminary data.</text>
</comment>
<dbReference type="OrthoDB" id="148966at2"/>
<organism evidence="4 5">
    <name type="scientific">Paracoccus salipaludis</name>
    <dbReference type="NCBI Taxonomy" id="2032623"/>
    <lineage>
        <taxon>Bacteria</taxon>
        <taxon>Pseudomonadati</taxon>
        <taxon>Pseudomonadota</taxon>
        <taxon>Alphaproteobacteria</taxon>
        <taxon>Rhodobacterales</taxon>
        <taxon>Paracoccaceae</taxon>
        <taxon>Paracoccus</taxon>
    </lineage>
</organism>
<evidence type="ECO:0000313" key="5">
    <source>
        <dbReference type="Proteomes" id="UP000218023"/>
    </source>
</evidence>
<name>A0A2A2GIV8_9RHOB</name>
<evidence type="ECO:0008006" key="6">
    <source>
        <dbReference type="Google" id="ProtNLM"/>
    </source>
</evidence>
<dbReference type="Gene3D" id="1.20.120.710">
    <property type="entry name" value="Haloacid dehalogenase hydrolase-like domain"/>
    <property type="match status" value="1"/>
</dbReference>
<keyword evidence="5" id="KW-1185">Reference proteome</keyword>
<dbReference type="InterPro" id="IPR051400">
    <property type="entry name" value="HAD-like_hydrolase"/>
</dbReference>
<evidence type="ECO:0000256" key="3">
    <source>
        <dbReference type="ARBA" id="ARBA00022842"/>
    </source>
</evidence>
<dbReference type="PANTHER" id="PTHR46470:SF2">
    <property type="entry name" value="GLYCERALDEHYDE 3-PHOSPHATE PHOSPHATASE"/>
    <property type="match status" value="1"/>
</dbReference>
<keyword evidence="2" id="KW-0378">Hydrolase</keyword>
<proteinExistence type="predicted"/>
<dbReference type="SUPFAM" id="SSF56784">
    <property type="entry name" value="HAD-like"/>
    <property type="match status" value="1"/>
</dbReference>
<dbReference type="InterPro" id="IPR023214">
    <property type="entry name" value="HAD_sf"/>
</dbReference>
<dbReference type="Proteomes" id="UP000218023">
    <property type="component" value="Unassembled WGS sequence"/>
</dbReference>
<evidence type="ECO:0000256" key="1">
    <source>
        <dbReference type="ARBA" id="ARBA00022723"/>
    </source>
</evidence>
<dbReference type="Gene3D" id="3.40.50.1000">
    <property type="entry name" value="HAD superfamily/HAD-like"/>
    <property type="match status" value="1"/>
</dbReference>
<sequence>MTAGARASRCCAMTMPSSLAERIVFDLDDTLYLERDFAFSGYRAAGDWLEARGAVPPGLGARFAGACRELFAQGERRAIFDRAAQELGLDPELVPDLIELYRSHMPRIGLCPDAVRYLGGHRGFALISDGVEQTQRNKIAALGLQAHFDLVLPTGQWGAGYGKPHPRAYELVAAASGGRTCVYVADNAAKDFLAPNRMGWITVQILRPGRVHEGSPPTPDHAAGAVIGSLDQLDQAIAALRG</sequence>
<dbReference type="EMBL" id="NSJZ01000005">
    <property type="protein sequence ID" value="PAU97546.1"/>
    <property type="molecule type" value="Genomic_DNA"/>
</dbReference>
<protein>
    <recommendedName>
        <fullName evidence="6">HAD family hydrolase</fullName>
    </recommendedName>
</protein>
<reference evidence="4 5" key="1">
    <citation type="submission" date="2017-09" db="EMBL/GenBank/DDBJ databases">
        <title>Paracoccus alkalisoli sp. nov., isolated from saline alkaline soil.</title>
        <authorList>
            <person name="Dong X."/>
            <person name="Zhang G."/>
        </authorList>
    </citation>
    <scope>NUCLEOTIDE SEQUENCE [LARGE SCALE GENOMIC DNA]</scope>
    <source>
        <strain evidence="4 5">WN007</strain>
    </source>
</reference>
<dbReference type="AlphaFoldDB" id="A0A2A2GIV8"/>
<keyword evidence="3" id="KW-0460">Magnesium</keyword>
<evidence type="ECO:0000256" key="2">
    <source>
        <dbReference type="ARBA" id="ARBA00022801"/>
    </source>
</evidence>
<keyword evidence="1" id="KW-0479">Metal-binding</keyword>